<feature type="transmembrane region" description="Helical" evidence="6">
    <location>
        <begin position="774"/>
        <end position="794"/>
    </location>
</feature>
<dbReference type="Pfam" id="PF23559">
    <property type="entry name" value="WHD_DRP"/>
    <property type="match status" value="1"/>
</dbReference>
<dbReference type="SUPFAM" id="SSF52058">
    <property type="entry name" value="L domain-like"/>
    <property type="match status" value="1"/>
</dbReference>
<keyword evidence="6" id="KW-1133">Transmembrane helix</keyword>
<feature type="domain" description="Disease resistance R13L4/SHOC-2-like LRR" evidence="10">
    <location>
        <begin position="580"/>
        <end position="728"/>
    </location>
</feature>
<keyword evidence="6" id="KW-0812">Transmembrane</keyword>
<gene>
    <name evidence="11" type="ORF">SLEP1_g29720</name>
</gene>
<organism evidence="11 12">
    <name type="scientific">Rubroshorea leprosula</name>
    <dbReference type="NCBI Taxonomy" id="152421"/>
    <lineage>
        <taxon>Eukaryota</taxon>
        <taxon>Viridiplantae</taxon>
        <taxon>Streptophyta</taxon>
        <taxon>Embryophyta</taxon>
        <taxon>Tracheophyta</taxon>
        <taxon>Spermatophyta</taxon>
        <taxon>Magnoliopsida</taxon>
        <taxon>eudicotyledons</taxon>
        <taxon>Gunneridae</taxon>
        <taxon>Pentapetalae</taxon>
        <taxon>rosids</taxon>
        <taxon>malvids</taxon>
        <taxon>Malvales</taxon>
        <taxon>Dipterocarpaceae</taxon>
        <taxon>Rubroshorea</taxon>
    </lineage>
</organism>
<evidence type="ECO:0000256" key="2">
    <source>
        <dbReference type="ARBA" id="ARBA00022741"/>
    </source>
</evidence>
<dbReference type="InterPro" id="IPR038005">
    <property type="entry name" value="RX-like_CC"/>
</dbReference>
<dbReference type="InterPro" id="IPR027417">
    <property type="entry name" value="P-loop_NTPase"/>
</dbReference>
<dbReference type="GO" id="GO:0043531">
    <property type="term" value="F:ADP binding"/>
    <property type="evidence" value="ECO:0007669"/>
    <property type="project" value="InterPro"/>
</dbReference>
<dbReference type="Pfam" id="PF23598">
    <property type="entry name" value="LRR_14"/>
    <property type="match status" value="1"/>
</dbReference>
<evidence type="ECO:0000259" key="8">
    <source>
        <dbReference type="Pfam" id="PF18052"/>
    </source>
</evidence>
<dbReference type="InterPro" id="IPR002182">
    <property type="entry name" value="NB-ARC"/>
</dbReference>
<dbReference type="AlphaFoldDB" id="A0AAV5JXV4"/>
<evidence type="ECO:0000256" key="6">
    <source>
        <dbReference type="SAM" id="Phobius"/>
    </source>
</evidence>
<sequence>MADAIVSFVLDLLNTTIDRASEEVGLLVGVEKEVEKLERNLRLINTVLRDAEEKKRTDDLVKEWLDRLKEASYDMGDALDVWRTTVEIEALEAQNAASQKKAPCNFISCFSICRVYTHRKIALNIKEINQRLDDIVKEKEKYQLQLMSMSNTINHPQQRPETSSFVDVSKLCGRDKEKAEILNYLWGGSGEEETVELIPTISIVGMGGLGKTALAQLICNDDDVKGHFDRVIWVCVSDLFYEKRVARAIIQGLEKLSDAAAYGLESNPLQVLLERISSSIRGMKYFLILDDVWDGNKGERWEGLKTAFKFGAPGSRILVTTRDVEVAKMMGSSSSQIISLEKLGNERCWSIIKHIALEGRDAQNLEKIGREIAEKCKGLPLAAKTLGSLLKSKRSKREWQSVLNNEIWKLELAQKDIFAPLLLSYYYLPPPVKWCFVCCVLFPKDHRIFPHVLIPQWMAMGYLGSDGNADLESKGEEYFRILVDRSFFQDFSMVEGDLFFCKMHDIVHDFARYLAENEFAIKEINSDHLTIDGSKNRHLTVMIDEGIPFPTSISGAEKLRALITFTGEGALTFEALRGLFNHCRRLRVLNFGWPDGTDNLCKEIPEGIGKLIHLRFLHLGSNQKLERLPEALCNLLNLEFLDLWCCENLKQLPDSIGKLINLRSLCTVGCSALTQYPKGVQKLTSLRHLRGLIARADRNDAKEFCLADLGNLKHLHLLYLKVVGNSIDMEQTRKAQLQDSQWLCIFLAGSIQRADIIEALDPDRNIPNLSPMPVGLAAAAASSVAAAAAAVAVASRVLHHRRVQANVMVRNLSKVYQRRMSSVHE</sequence>
<keyword evidence="4" id="KW-0067">ATP-binding</keyword>
<name>A0AAV5JXV4_9ROSI</name>
<reference evidence="11 12" key="1">
    <citation type="journal article" date="2021" name="Commun. Biol.">
        <title>The genome of Shorea leprosula (Dipterocarpaceae) highlights the ecological relevance of drought in aseasonal tropical rainforests.</title>
        <authorList>
            <person name="Ng K.K.S."/>
            <person name="Kobayashi M.J."/>
            <person name="Fawcett J.A."/>
            <person name="Hatakeyama M."/>
            <person name="Paape T."/>
            <person name="Ng C.H."/>
            <person name="Ang C.C."/>
            <person name="Tnah L.H."/>
            <person name="Lee C.T."/>
            <person name="Nishiyama T."/>
            <person name="Sese J."/>
            <person name="O'Brien M.J."/>
            <person name="Copetti D."/>
            <person name="Mohd Noor M.I."/>
            <person name="Ong R.C."/>
            <person name="Putra M."/>
            <person name="Sireger I.Z."/>
            <person name="Indrioko S."/>
            <person name="Kosugi Y."/>
            <person name="Izuno A."/>
            <person name="Isagi Y."/>
            <person name="Lee S.L."/>
            <person name="Shimizu K.K."/>
        </authorList>
    </citation>
    <scope>NUCLEOTIDE SEQUENCE [LARGE SCALE GENOMIC DNA]</scope>
    <source>
        <strain evidence="11">214</strain>
    </source>
</reference>
<dbReference type="InterPro" id="IPR032675">
    <property type="entry name" value="LRR_dom_sf"/>
</dbReference>
<feature type="domain" description="NB-ARC" evidence="7">
    <location>
        <begin position="196"/>
        <end position="359"/>
    </location>
</feature>
<dbReference type="Gene3D" id="3.80.10.10">
    <property type="entry name" value="Ribonuclease Inhibitor"/>
    <property type="match status" value="1"/>
</dbReference>
<dbReference type="PANTHER" id="PTHR36766:SF45">
    <property type="entry name" value="NB-ARC DOMAIN-CONTAINING PROTEIN"/>
    <property type="match status" value="1"/>
</dbReference>
<keyword evidence="6" id="KW-0472">Membrane</keyword>
<dbReference type="GO" id="GO:0006952">
    <property type="term" value="P:defense response"/>
    <property type="evidence" value="ECO:0007669"/>
    <property type="project" value="UniProtKB-KW"/>
</dbReference>
<evidence type="ECO:0000256" key="5">
    <source>
        <dbReference type="SAM" id="Coils"/>
    </source>
</evidence>
<keyword evidence="2" id="KW-0547">Nucleotide-binding</keyword>
<dbReference type="InterPro" id="IPR058922">
    <property type="entry name" value="WHD_DRP"/>
</dbReference>
<dbReference type="GO" id="GO:0051707">
    <property type="term" value="P:response to other organism"/>
    <property type="evidence" value="ECO:0007669"/>
    <property type="project" value="UniProtKB-ARBA"/>
</dbReference>
<feature type="domain" description="Disease resistance N-terminal" evidence="8">
    <location>
        <begin position="11"/>
        <end position="90"/>
    </location>
</feature>
<evidence type="ECO:0000256" key="3">
    <source>
        <dbReference type="ARBA" id="ARBA00022821"/>
    </source>
</evidence>
<feature type="coiled-coil region" evidence="5">
    <location>
        <begin position="27"/>
        <end position="54"/>
    </location>
</feature>
<dbReference type="GO" id="GO:0005524">
    <property type="term" value="F:ATP binding"/>
    <property type="evidence" value="ECO:0007669"/>
    <property type="project" value="UniProtKB-KW"/>
</dbReference>
<dbReference type="PANTHER" id="PTHR36766">
    <property type="entry name" value="PLANT BROAD-SPECTRUM MILDEW RESISTANCE PROTEIN RPW8"/>
    <property type="match status" value="1"/>
</dbReference>
<feature type="domain" description="Disease resistance protein winged helix" evidence="9">
    <location>
        <begin position="441"/>
        <end position="511"/>
    </location>
</feature>
<keyword evidence="12" id="KW-1185">Reference proteome</keyword>
<keyword evidence="3" id="KW-0611">Plant defense</keyword>
<dbReference type="Pfam" id="PF00931">
    <property type="entry name" value="NB-ARC"/>
    <property type="match status" value="1"/>
</dbReference>
<evidence type="ECO:0000313" key="11">
    <source>
        <dbReference type="EMBL" id="GKV19459.1"/>
    </source>
</evidence>
<evidence type="ECO:0000259" key="7">
    <source>
        <dbReference type="Pfam" id="PF00931"/>
    </source>
</evidence>
<evidence type="ECO:0008006" key="13">
    <source>
        <dbReference type="Google" id="ProtNLM"/>
    </source>
</evidence>
<dbReference type="CDD" id="cd14798">
    <property type="entry name" value="RX-CC_like"/>
    <property type="match status" value="1"/>
</dbReference>
<evidence type="ECO:0000313" key="12">
    <source>
        <dbReference type="Proteomes" id="UP001054252"/>
    </source>
</evidence>
<keyword evidence="1" id="KW-0677">Repeat</keyword>
<accession>A0AAV5JXV4</accession>
<dbReference type="EMBL" id="BPVZ01000053">
    <property type="protein sequence ID" value="GKV19459.1"/>
    <property type="molecule type" value="Genomic_DNA"/>
</dbReference>
<evidence type="ECO:0000256" key="4">
    <source>
        <dbReference type="ARBA" id="ARBA00022840"/>
    </source>
</evidence>
<keyword evidence="5" id="KW-0175">Coiled coil</keyword>
<evidence type="ECO:0000259" key="10">
    <source>
        <dbReference type="Pfam" id="PF23598"/>
    </source>
</evidence>
<dbReference type="InterPro" id="IPR042197">
    <property type="entry name" value="Apaf_helical"/>
</dbReference>
<dbReference type="Gene3D" id="1.10.10.10">
    <property type="entry name" value="Winged helix-like DNA-binding domain superfamily/Winged helix DNA-binding domain"/>
    <property type="match status" value="1"/>
</dbReference>
<dbReference type="FunFam" id="3.40.50.300:FF:001091">
    <property type="entry name" value="Probable disease resistance protein At1g61300"/>
    <property type="match status" value="1"/>
</dbReference>
<dbReference type="Gene3D" id="1.20.5.4130">
    <property type="match status" value="1"/>
</dbReference>
<protein>
    <recommendedName>
        <fullName evidence="13">Disease resistance protein RGA3</fullName>
    </recommendedName>
</protein>
<dbReference type="Gene3D" id="1.10.8.430">
    <property type="entry name" value="Helical domain of apoptotic protease-activating factors"/>
    <property type="match status" value="1"/>
</dbReference>
<dbReference type="Gene3D" id="3.40.50.300">
    <property type="entry name" value="P-loop containing nucleotide triphosphate hydrolases"/>
    <property type="match status" value="1"/>
</dbReference>
<dbReference type="SUPFAM" id="SSF52540">
    <property type="entry name" value="P-loop containing nucleoside triphosphate hydrolases"/>
    <property type="match status" value="1"/>
</dbReference>
<dbReference type="InterPro" id="IPR055414">
    <property type="entry name" value="LRR_R13L4/SHOC2-like"/>
</dbReference>
<evidence type="ECO:0000256" key="1">
    <source>
        <dbReference type="ARBA" id="ARBA00022737"/>
    </source>
</evidence>
<dbReference type="InterPro" id="IPR036388">
    <property type="entry name" value="WH-like_DNA-bd_sf"/>
</dbReference>
<dbReference type="InterPro" id="IPR041118">
    <property type="entry name" value="Rx_N"/>
</dbReference>
<proteinExistence type="predicted"/>
<dbReference type="Proteomes" id="UP001054252">
    <property type="component" value="Unassembled WGS sequence"/>
</dbReference>
<dbReference type="PRINTS" id="PR00364">
    <property type="entry name" value="DISEASERSIST"/>
</dbReference>
<evidence type="ECO:0000259" key="9">
    <source>
        <dbReference type="Pfam" id="PF23559"/>
    </source>
</evidence>
<dbReference type="Pfam" id="PF18052">
    <property type="entry name" value="Rx_N"/>
    <property type="match status" value="1"/>
</dbReference>
<comment type="caution">
    <text evidence="11">The sequence shown here is derived from an EMBL/GenBank/DDBJ whole genome shotgun (WGS) entry which is preliminary data.</text>
</comment>